<dbReference type="STRING" id="404380.Gbem_2790"/>
<dbReference type="EMBL" id="CP001124">
    <property type="protein sequence ID" value="ACH39794.1"/>
    <property type="molecule type" value="Genomic_DNA"/>
</dbReference>
<evidence type="ECO:0000313" key="2">
    <source>
        <dbReference type="Proteomes" id="UP000008825"/>
    </source>
</evidence>
<evidence type="ECO:0000313" key="1">
    <source>
        <dbReference type="EMBL" id="ACH39794.1"/>
    </source>
</evidence>
<organism evidence="1 2">
    <name type="scientific">Citrifermentans bemidjiense (strain ATCC BAA-1014 / DSM 16622 / JCM 12645 / Bem)</name>
    <name type="common">Geobacter bemidjiensis</name>
    <dbReference type="NCBI Taxonomy" id="404380"/>
    <lineage>
        <taxon>Bacteria</taxon>
        <taxon>Pseudomonadati</taxon>
        <taxon>Thermodesulfobacteriota</taxon>
        <taxon>Desulfuromonadia</taxon>
        <taxon>Geobacterales</taxon>
        <taxon>Geobacteraceae</taxon>
        <taxon>Citrifermentans</taxon>
    </lineage>
</organism>
<gene>
    <name evidence="1" type="ordered locus">Gbem_2790</name>
</gene>
<accession>B5EI92</accession>
<dbReference type="Proteomes" id="UP000008825">
    <property type="component" value="Chromosome"/>
</dbReference>
<sequence>MVEIIGLILGVLGVVFAFETPRRSFAKLIGIKDEPAIENLALQSIRSGGTFGDDLEIKEPNNLVALAITPKDIVNKRDHLSEIEFDEYFNSFIGHTVIWEGRICTVSLKNGGEAVRIQMTFSDQRLRAFFDINLKDYPNVRLFKANDTATVTGKIYSPDWPTFDLEDSKILNWTKKN</sequence>
<dbReference type="RefSeq" id="WP_012531220.1">
    <property type="nucleotide sequence ID" value="NC_011146.1"/>
</dbReference>
<dbReference type="AlphaFoldDB" id="B5EI92"/>
<dbReference type="HOGENOM" id="CLU_1515828_0_0_7"/>
<proteinExistence type="predicted"/>
<dbReference type="KEGG" id="gbm:Gbem_2790"/>
<reference evidence="1 2" key="1">
    <citation type="submission" date="2008-07" db="EMBL/GenBank/DDBJ databases">
        <title>Complete sequence of Geobacter bemidjiensis BEM.</title>
        <authorList>
            <consortium name="US DOE Joint Genome Institute"/>
            <person name="Lucas S."/>
            <person name="Copeland A."/>
            <person name="Lapidus A."/>
            <person name="Glavina del Rio T."/>
            <person name="Dalin E."/>
            <person name="Tice H."/>
            <person name="Bruce D."/>
            <person name="Goodwin L."/>
            <person name="Pitluck S."/>
            <person name="Kiss H."/>
            <person name="Brettin T."/>
            <person name="Detter J.C."/>
            <person name="Han C."/>
            <person name="Kuske C.R."/>
            <person name="Schmutz J."/>
            <person name="Larimer F."/>
            <person name="Land M."/>
            <person name="Hauser L."/>
            <person name="Kyrpides N."/>
            <person name="Lykidis A."/>
            <person name="Lovley D."/>
            <person name="Richardson P."/>
        </authorList>
    </citation>
    <scope>NUCLEOTIDE SEQUENCE [LARGE SCALE GENOMIC DNA]</scope>
    <source>
        <strain evidence="2">ATCC BAA-1014 / DSM 16622 / JCM 12645 / Bem</strain>
    </source>
</reference>
<name>B5EI92_CITBB</name>
<keyword evidence="2" id="KW-1185">Reference proteome</keyword>
<reference evidence="1 2" key="2">
    <citation type="journal article" date="2010" name="BMC Genomics">
        <title>The genome of Geobacter bemidjiensis, exemplar for the subsurface clade of Geobacter species that predominate in Fe(III)-reducing subsurface environments.</title>
        <authorList>
            <person name="Aklujkar M."/>
            <person name="Young N.D."/>
            <person name="Holmes D."/>
            <person name="Chavan M."/>
            <person name="Risso C."/>
            <person name="Kiss H.E."/>
            <person name="Han C.S."/>
            <person name="Land M.L."/>
            <person name="Lovley D.R."/>
        </authorList>
    </citation>
    <scope>NUCLEOTIDE SEQUENCE [LARGE SCALE GENOMIC DNA]</scope>
    <source>
        <strain evidence="2">ATCC BAA-1014 / DSM 16622 / JCM 12645 / Bem</strain>
    </source>
</reference>
<protein>
    <submittedName>
        <fullName evidence="1">Uncharacterized protein</fullName>
    </submittedName>
</protein>